<keyword evidence="8" id="KW-1185">Reference proteome</keyword>
<evidence type="ECO:0000256" key="4">
    <source>
        <dbReference type="ARBA" id="ARBA00023267"/>
    </source>
</evidence>
<evidence type="ECO:0000256" key="3">
    <source>
        <dbReference type="ARBA" id="ARBA00022840"/>
    </source>
</evidence>
<dbReference type="SMART" id="SM00878">
    <property type="entry name" value="Biotin_carb_C"/>
    <property type="match status" value="1"/>
</dbReference>
<name>A0A168DV69_9EURO</name>
<dbReference type="CDD" id="cd06850">
    <property type="entry name" value="biotinyl_domain"/>
    <property type="match status" value="1"/>
</dbReference>
<dbReference type="InterPro" id="IPR011764">
    <property type="entry name" value="Biotin_carboxylation_dom"/>
</dbReference>
<evidence type="ECO:0000259" key="6">
    <source>
        <dbReference type="PROSITE" id="PS50979"/>
    </source>
</evidence>
<dbReference type="InterPro" id="IPR005482">
    <property type="entry name" value="Biotin_COase_C"/>
</dbReference>
<dbReference type="Pfam" id="PF00364">
    <property type="entry name" value="Biotin_lipoyl"/>
    <property type="match status" value="1"/>
</dbReference>
<dbReference type="InterPro" id="IPR011053">
    <property type="entry name" value="Single_hybrid_motif"/>
</dbReference>
<feature type="domain" description="Biotin carboxylation" evidence="6">
    <location>
        <begin position="1"/>
        <end position="141"/>
    </location>
</feature>
<dbReference type="GO" id="GO:0005739">
    <property type="term" value="C:mitochondrion"/>
    <property type="evidence" value="ECO:0007669"/>
    <property type="project" value="TreeGrafter"/>
</dbReference>
<reference evidence="7 8" key="1">
    <citation type="journal article" date="2016" name="Genome Biol. Evol.">
        <title>Divergent and convergent evolution of fungal pathogenicity.</title>
        <authorList>
            <person name="Shang Y."/>
            <person name="Xiao G."/>
            <person name="Zheng P."/>
            <person name="Cen K."/>
            <person name="Zhan S."/>
            <person name="Wang C."/>
        </authorList>
    </citation>
    <scope>NUCLEOTIDE SEQUENCE [LARGE SCALE GENOMIC DNA]</scope>
    <source>
        <strain evidence="7 8">ARSEF 7405</strain>
    </source>
</reference>
<dbReference type="PANTHER" id="PTHR18866">
    <property type="entry name" value="CARBOXYLASE:PYRUVATE/ACETYL-COA/PROPIONYL-COA CARBOXYLASE"/>
    <property type="match status" value="1"/>
</dbReference>
<keyword evidence="4" id="KW-0092">Biotin</keyword>
<dbReference type="Gene3D" id="2.40.50.100">
    <property type="match status" value="1"/>
</dbReference>
<evidence type="ECO:0000256" key="2">
    <source>
        <dbReference type="ARBA" id="ARBA00022741"/>
    </source>
</evidence>
<dbReference type="SUPFAM" id="SSF51230">
    <property type="entry name" value="Single hybrid motif"/>
    <property type="match status" value="1"/>
</dbReference>
<dbReference type="AlphaFoldDB" id="A0A168DV69"/>
<evidence type="ECO:0000256" key="1">
    <source>
        <dbReference type="ARBA" id="ARBA00022598"/>
    </source>
</evidence>
<keyword evidence="2" id="KW-0547">Nucleotide-binding</keyword>
<dbReference type="Proteomes" id="UP000242877">
    <property type="component" value="Unassembled WGS sequence"/>
</dbReference>
<sequence>MVTGTDLVEWQIKVARGEELPLSQEQIEEKILSGAGGHTIEARIYAEIPEKGLPRLDIPGVRVDAGFVEGDLVSAHYDPMIAKLITHGATRTEALAKMVRALEQYEIAGLGVNIEFLKNVVGHAAFVEGDVETGFIEKHRQDLFGELELPDEVAMQAALACCLNASNSDANPEYRRIWSSGGNVGFTSPSTYSSYSFSFMVGDHEEDGGKTGKTVSVEVQKTDDGQYTVILDGGRRVFERVAPVMRRETRVAANTLFLETFTTRARLDSTVIILETGALDSIQTPITVFHQGRRYAIHTLPSPWLQKLLAQNSVNTPQSSVRAPMPCKILRVEVEPGQIVEEGKPLVVVESMKMETVIRAPGPGPKLVKRVVHKAGDMCKAGTALVEFDEDDGN</sequence>
<protein>
    <submittedName>
        <fullName evidence="7">Biotin carboxylase</fullName>
    </submittedName>
</protein>
<dbReference type="Gene3D" id="3.30.470.20">
    <property type="entry name" value="ATP-grasp fold, B domain"/>
    <property type="match status" value="1"/>
</dbReference>
<evidence type="ECO:0000259" key="5">
    <source>
        <dbReference type="PROSITE" id="PS50968"/>
    </source>
</evidence>
<dbReference type="PROSITE" id="PS50979">
    <property type="entry name" value="BC"/>
    <property type="match status" value="1"/>
</dbReference>
<dbReference type="InterPro" id="IPR000089">
    <property type="entry name" value="Biotin_lipoyl"/>
</dbReference>
<dbReference type="SUPFAM" id="SSF51246">
    <property type="entry name" value="Rudiment single hybrid motif"/>
    <property type="match status" value="1"/>
</dbReference>
<dbReference type="VEuPathDB" id="FungiDB:AAP_00409"/>
<accession>A0A168DV69</accession>
<gene>
    <name evidence="7" type="ORF">AAP_00409</name>
</gene>
<dbReference type="GO" id="GO:0004485">
    <property type="term" value="F:methylcrotonoyl-CoA carboxylase activity"/>
    <property type="evidence" value="ECO:0007669"/>
    <property type="project" value="TreeGrafter"/>
</dbReference>
<evidence type="ECO:0000313" key="7">
    <source>
        <dbReference type="EMBL" id="KZZ98148.1"/>
    </source>
</evidence>
<dbReference type="Pfam" id="PF02785">
    <property type="entry name" value="Biotin_carb_C"/>
    <property type="match status" value="1"/>
</dbReference>
<dbReference type="GO" id="GO:0005524">
    <property type="term" value="F:ATP binding"/>
    <property type="evidence" value="ECO:0007669"/>
    <property type="project" value="UniProtKB-KW"/>
</dbReference>
<dbReference type="InterPro" id="IPR050856">
    <property type="entry name" value="Biotin_carboxylase_complex"/>
</dbReference>
<comment type="caution">
    <text evidence="7">The sequence shown here is derived from an EMBL/GenBank/DDBJ whole genome shotgun (WGS) entry which is preliminary data.</text>
</comment>
<keyword evidence="1" id="KW-0436">Ligase</keyword>
<keyword evidence="3" id="KW-0067">ATP-binding</keyword>
<dbReference type="PANTHER" id="PTHR18866:SF33">
    <property type="entry name" value="METHYLCROTONOYL-COA CARBOXYLASE SUBUNIT ALPHA, MITOCHONDRIAL-RELATED"/>
    <property type="match status" value="1"/>
</dbReference>
<dbReference type="InterPro" id="IPR011054">
    <property type="entry name" value="Rudment_hybrid_motif"/>
</dbReference>
<organism evidence="7 8">
    <name type="scientific">Ascosphaera apis ARSEF 7405</name>
    <dbReference type="NCBI Taxonomy" id="392613"/>
    <lineage>
        <taxon>Eukaryota</taxon>
        <taxon>Fungi</taxon>
        <taxon>Dikarya</taxon>
        <taxon>Ascomycota</taxon>
        <taxon>Pezizomycotina</taxon>
        <taxon>Eurotiomycetes</taxon>
        <taxon>Eurotiomycetidae</taxon>
        <taxon>Onygenales</taxon>
        <taxon>Ascosphaeraceae</taxon>
        <taxon>Ascosphaera</taxon>
    </lineage>
</organism>
<proteinExistence type="predicted"/>
<dbReference type="EMBL" id="AZGZ01000001">
    <property type="protein sequence ID" value="KZZ98148.1"/>
    <property type="molecule type" value="Genomic_DNA"/>
</dbReference>
<dbReference type="OrthoDB" id="196847at2759"/>
<evidence type="ECO:0000313" key="8">
    <source>
        <dbReference type="Proteomes" id="UP000242877"/>
    </source>
</evidence>
<feature type="domain" description="Lipoyl-binding" evidence="5">
    <location>
        <begin position="311"/>
        <end position="389"/>
    </location>
</feature>
<dbReference type="PROSITE" id="PS50968">
    <property type="entry name" value="BIOTINYL_LIPOYL"/>
    <property type="match status" value="1"/>
</dbReference>